<accession>A0ABW5DDY0</accession>
<dbReference type="Pfam" id="PF01432">
    <property type="entry name" value="Peptidase_M3"/>
    <property type="match status" value="1"/>
</dbReference>
<name>A0ABW5DDY0_9HYPH</name>
<evidence type="ECO:0000256" key="4">
    <source>
        <dbReference type="ARBA" id="ARBA00022801"/>
    </source>
</evidence>
<proteinExistence type="inferred from homology"/>
<keyword evidence="2 7" id="KW-0645">Protease</keyword>
<evidence type="ECO:0000256" key="2">
    <source>
        <dbReference type="ARBA" id="ARBA00022670"/>
    </source>
</evidence>
<dbReference type="PANTHER" id="PTHR43660:SF1">
    <property type="entry name" value="DIPEPTIDYL CARBOXYPEPTIDASE"/>
    <property type="match status" value="1"/>
</dbReference>
<dbReference type="InterPro" id="IPR045090">
    <property type="entry name" value="Pept_M3A_M3B"/>
</dbReference>
<comment type="cofactor">
    <cofactor evidence="7">
        <name>Zn(2+)</name>
        <dbReference type="ChEBI" id="CHEBI:29105"/>
    </cofactor>
    <text evidence="7">Binds 1 zinc ion.</text>
</comment>
<dbReference type="CDD" id="cd06456">
    <property type="entry name" value="M3A_DCP"/>
    <property type="match status" value="1"/>
</dbReference>
<keyword evidence="6 7" id="KW-0482">Metalloprotease</keyword>
<dbReference type="EMBL" id="JBHUIR010000020">
    <property type="protein sequence ID" value="MFD2259303.1"/>
    <property type="molecule type" value="Genomic_DNA"/>
</dbReference>
<keyword evidence="4 7" id="KW-0378">Hydrolase</keyword>
<evidence type="ECO:0000313" key="10">
    <source>
        <dbReference type="Proteomes" id="UP001597373"/>
    </source>
</evidence>
<dbReference type="RefSeq" id="WP_345098680.1">
    <property type="nucleotide sequence ID" value="NZ_BAABGS010000018.1"/>
</dbReference>
<evidence type="ECO:0000256" key="5">
    <source>
        <dbReference type="ARBA" id="ARBA00022833"/>
    </source>
</evidence>
<dbReference type="Gene3D" id="3.40.390.10">
    <property type="entry name" value="Collagenase (Catalytic Domain)"/>
    <property type="match status" value="1"/>
</dbReference>
<evidence type="ECO:0000259" key="8">
    <source>
        <dbReference type="Pfam" id="PF01432"/>
    </source>
</evidence>
<evidence type="ECO:0000256" key="6">
    <source>
        <dbReference type="ARBA" id="ARBA00023049"/>
    </source>
</evidence>
<dbReference type="InterPro" id="IPR001567">
    <property type="entry name" value="Pept_M3A_M3B_dom"/>
</dbReference>
<keyword evidence="5 7" id="KW-0862">Zinc</keyword>
<dbReference type="PANTHER" id="PTHR43660">
    <property type="entry name" value="DIPEPTIDYL CARBOXYPEPTIDASE"/>
    <property type="match status" value="1"/>
</dbReference>
<keyword evidence="10" id="KW-1185">Reference proteome</keyword>
<comment type="caution">
    <text evidence="9">The sequence shown here is derived from an EMBL/GenBank/DDBJ whole genome shotgun (WGS) entry which is preliminary data.</text>
</comment>
<dbReference type="Proteomes" id="UP001597373">
    <property type="component" value="Unassembled WGS sequence"/>
</dbReference>
<evidence type="ECO:0000313" key="9">
    <source>
        <dbReference type="EMBL" id="MFD2259303.1"/>
    </source>
</evidence>
<dbReference type="InterPro" id="IPR034005">
    <property type="entry name" value="M3A_DCP"/>
</dbReference>
<feature type="domain" description="Peptidase M3A/M3B catalytic" evidence="8">
    <location>
        <begin position="234"/>
        <end position="681"/>
    </location>
</feature>
<evidence type="ECO:0000256" key="3">
    <source>
        <dbReference type="ARBA" id="ARBA00022723"/>
    </source>
</evidence>
<sequence>MSDSIIDLSANPLTAWNGPLGLPDFTRIEDKDFEPVFRAALDAHEREIEQIASNSAAPTIENTLAALELSGEALSRASAIFWCLAGAHTNPEIQRLEREISPLVARHFTRMYMNDALFRRIDALYGRRDSLNLDKETRRVLEKTWKRFVRGGAKLDGEAKARLGAINEELARLGAQFGQNVLKDESSWALFLDEKDLDGIPDSLKSAMASAAAERGQPGRYAVTLSRSIAEPFLSTSTRRDLRETVLKAFISRGANDGEANNREIVRRTLELRAEKAKLLGYETFAAYKLDDTMAKTPENVMNLLLPVWEKAKEKAAATEKELQRIAAGEGQNQPIAAWDWRHFAEKLRSEKFAFDESALKPYLALDSVIAAAFDVAKKLFGLTFEEQKGIPAWHEDVRVFIVRNADGSRRGLFLADYFNRPSKRSGAWMSALQSGYKLGEGEEPIIYNVCNFAKPPAGQPALLSVDDARTLFHEFGHALHGLLSDVTWPSIAGTSVSRDFVELPSQLYEHWFTVPEVLQSHMRHVETGETIPLDLVEKMRAARNFDAGFATVEFTASALVDMAFHSRDSAPEDPFEFEKNTLEKLGIPSAIPTRHATPHFLHVFSGDGYSAGYYSYMWSEVLDADAFRAFEETGDPFNPEVAEKLRRYIYSAGGSDDPEALYRAFRGQMPSPEAMMEKRGLV</sequence>
<evidence type="ECO:0000256" key="7">
    <source>
        <dbReference type="RuleBase" id="RU003435"/>
    </source>
</evidence>
<organism evidence="9 10">
    <name type="scientific">Chelativorans composti</name>
    <dbReference type="NCBI Taxonomy" id="768533"/>
    <lineage>
        <taxon>Bacteria</taxon>
        <taxon>Pseudomonadati</taxon>
        <taxon>Pseudomonadota</taxon>
        <taxon>Alphaproteobacteria</taxon>
        <taxon>Hyphomicrobiales</taxon>
        <taxon>Phyllobacteriaceae</taxon>
        <taxon>Chelativorans</taxon>
    </lineage>
</organism>
<reference evidence="10" key="1">
    <citation type="journal article" date="2019" name="Int. J. Syst. Evol. Microbiol.">
        <title>The Global Catalogue of Microorganisms (GCM) 10K type strain sequencing project: providing services to taxonomists for standard genome sequencing and annotation.</title>
        <authorList>
            <consortium name="The Broad Institute Genomics Platform"/>
            <consortium name="The Broad Institute Genome Sequencing Center for Infectious Disease"/>
            <person name="Wu L."/>
            <person name="Ma J."/>
        </authorList>
    </citation>
    <scope>NUCLEOTIDE SEQUENCE [LARGE SCALE GENOMIC DNA]</scope>
    <source>
        <strain evidence="10">KCTC 23707</strain>
    </source>
</reference>
<gene>
    <name evidence="9" type="ORF">ACFSMZ_05950</name>
</gene>
<dbReference type="InterPro" id="IPR024079">
    <property type="entry name" value="MetalloPept_cat_dom_sf"/>
</dbReference>
<dbReference type="Gene3D" id="1.10.1370.40">
    <property type="match status" value="1"/>
</dbReference>
<dbReference type="Gene3D" id="1.10.1370.10">
    <property type="entry name" value="Neurolysin, domain 3"/>
    <property type="match status" value="1"/>
</dbReference>
<keyword evidence="3 7" id="KW-0479">Metal-binding</keyword>
<protein>
    <submittedName>
        <fullName evidence="9">M3 family metallopeptidase</fullName>
    </submittedName>
</protein>
<dbReference type="InterPro" id="IPR024077">
    <property type="entry name" value="Neurolysin/TOP_dom2"/>
</dbReference>
<evidence type="ECO:0000256" key="1">
    <source>
        <dbReference type="ARBA" id="ARBA00006040"/>
    </source>
</evidence>
<dbReference type="SUPFAM" id="SSF55486">
    <property type="entry name" value="Metalloproteases ('zincins'), catalytic domain"/>
    <property type="match status" value="1"/>
</dbReference>
<comment type="similarity">
    <text evidence="1 7">Belongs to the peptidase M3 family.</text>
</comment>